<accession>A0A4Y7QD51</accession>
<sequence>MSSPFDDFRGPFGPDSGMREVIQLVKDLDNVTIPPLYDNVRSEVIHTRILPALQSQTVVTAEGSPIQVEVYEVPVSDSVKIPISDLFSGLITLLNKAVRDDSMWYGRGLAMMTKVFEVIKKSQWAGLKKKPPPFPTDVAADSRTTDVCMQPTHVVSPEQAADFAKLYAEKAPLGGMLFNCAEALLILGLGKDKQHQTVYAIALTVPKCWKEMPSNADYDLDAVVRLAHKRLCENCRYQAQVHGIQCLDPVANEVYDLYAASANMSVKHLEGWKTLCSCEGTIDVGTEGNFICPNVSCTMVWCREECFEADERHVYVCGGKFDGGKKLRSSRMYESDPPALLLLLFRAATSSGSKQQEKKSER</sequence>
<dbReference type="Proteomes" id="UP000294933">
    <property type="component" value="Unassembled WGS sequence"/>
</dbReference>
<organism evidence="1 2">
    <name type="scientific">Rickenella mellea</name>
    <dbReference type="NCBI Taxonomy" id="50990"/>
    <lineage>
        <taxon>Eukaryota</taxon>
        <taxon>Fungi</taxon>
        <taxon>Dikarya</taxon>
        <taxon>Basidiomycota</taxon>
        <taxon>Agaricomycotina</taxon>
        <taxon>Agaricomycetes</taxon>
        <taxon>Hymenochaetales</taxon>
        <taxon>Rickenellaceae</taxon>
        <taxon>Rickenella</taxon>
    </lineage>
</organism>
<keyword evidence="2" id="KW-1185">Reference proteome</keyword>
<protein>
    <submittedName>
        <fullName evidence="1">Uncharacterized protein</fullName>
    </submittedName>
</protein>
<dbReference type="EMBL" id="ML170164">
    <property type="protein sequence ID" value="TDL25191.1"/>
    <property type="molecule type" value="Genomic_DNA"/>
</dbReference>
<proteinExistence type="predicted"/>
<gene>
    <name evidence="1" type="ORF">BD410DRAFT_837422</name>
</gene>
<evidence type="ECO:0000313" key="1">
    <source>
        <dbReference type="EMBL" id="TDL25191.1"/>
    </source>
</evidence>
<reference evidence="1 2" key="1">
    <citation type="submission" date="2018-06" db="EMBL/GenBank/DDBJ databases">
        <title>A transcriptomic atlas of mushroom development highlights an independent origin of complex multicellularity.</title>
        <authorList>
            <consortium name="DOE Joint Genome Institute"/>
            <person name="Krizsan K."/>
            <person name="Almasi E."/>
            <person name="Merenyi Z."/>
            <person name="Sahu N."/>
            <person name="Viragh M."/>
            <person name="Koszo T."/>
            <person name="Mondo S."/>
            <person name="Kiss B."/>
            <person name="Balint B."/>
            <person name="Kues U."/>
            <person name="Barry K."/>
            <person name="Hegedus J.C."/>
            <person name="Henrissat B."/>
            <person name="Johnson J."/>
            <person name="Lipzen A."/>
            <person name="Ohm R."/>
            <person name="Nagy I."/>
            <person name="Pangilinan J."/>
            <person name="Yan J."/>
            <person name="Xiong Y."/>
            <person name="Grigoriev I.V."/>
            <person name="Hibbett D.S."/>
            <person name="Nagy L.G."/>
        </authorList>
    </citation>
    <scope>NUCLEOTIDE SEQUENCE [LARGE SCALE GENOMIC DNA]</scope>
    <source>
        <strain evidence="1 2">SZMC22713</strain>
    </source>
</reference>
<dbReference type="AlphaFoldDB" id="A0A4Y7QD51"/>
<evidence type="ECO:0000313" key="2">
    <source>
        <dbReference type="Proteomes" id="UP000294933"/>
    </source>
</evidence>
<name>A0A4Y7QD51_9AGAM</name>
<dbReference type="VEuPathDB" id="FungiDB:BD410DRAFT_837422"/>